<dbReference type="AlphaFoldDB" id="A0AAV4ILE3"/>
<evidence type="ECO:0000256" key="2">
    <source>
        <dbReference type="SAM" id="Phobius"/>
    </source>
</evidence>
<evidence type="ECO:0000313" key="4">
    <source>
        <dbReference type="Proteomes" id="UP000762676"/>
    </source>
</evidence>
<name>A0AAV4ILE3_9GAST</name>
<feature type="transmembrane region" description="Helical" evidence="2">
    <location>
        <begin position="40"/>
        <end position="58"/>
    </location>
</feature>
<feature type="compositionally biased region" description="Basic and acidic residues" evidence="1">
    <location>
        <begin position="103"/>
        <end position="113"/>
    </location>
</feature>
<evidence type="ECO:0000313" key="3">
    <source>
        <dbReference type="EMBL" id="GFS11179.1"/>
    </source>
</evidence>
<sequence length="300" mass="33933">MPIRDIDFWWRIVLRPPDIIAVGVMAAGDTYSSMAIKSRAMFFAICLAVLVTVSFMLINMPQGSSLPAKPGLANKTSRNLQFAIPETSPPATTHNDSSTPRSRSSEQNRKCPDILKGMSKGQWLTRPLTDFEQMSMDVYLQTERSAFRIPPTFQRLDGKCGNNLTYEQTPQYKHMWFKSICNPKGSTPCCKDDRCEDLPVEECRCLNCFDERQVIYPEFSTWQPEDESCTQTTFTAKEACRLLEGASIHVAGDSFVREMYIALAILLAGDDVAGALRKDLTVCKKIFMIFFQTIKRANQF</sequence>
<accession>A0AAV4ILE3</accession>
<gene>
    <name evidence="3" type="ORF">ElyMa_006665000</name>
</gene>
<proteinExistence type="predicted"/>
<feature type="compositionally biased region" description="Polar residues" evidence="1">
    <location>
        <begin position="89"/>
        <end position="102"/>
    </location>
</feature>
<keyword evidence="4" id="KW-1185">Reference proteome</keyword>
<keyword evidence="2" id="KW-0812">Transmembrane</keyword>
<reference evidence="3 4" key="1">
    <citation type="journal article" date="2021" name="Elife">
        <title>Chloroplast acquisition without the gene transfer in kleptoplastic sea slugs, Plakobranchus ocellatus.</title>
        <authorList>
            <person name="Maeda T."/>
            <person name="Takahashi S."/>
            <person name="Yoshida T."/>
            <person name="Shimamura S."/>
            <person name="Takaki Y."/>
            <person name="Nagai Y."/>
            <person name="Toyoda A."/>
            <person name="Suzuki Y."/>
            <person name="Arimoto A."/>
            <person name="Ishii H."/>
            <person name="Satoh N."/>
            <person name="Nishiyama T."/>
            <person name="Hasebe M."/>
            <person name="Maruyama T."/>
            <person name="Minagawa J."/>
            <person name="Obokata J."/>
            <person name="Shigenobu S."/>
        </authorList>
    </citation>
    <scope>NUCLEOTIDE SEQUENCE [LARGE SCALE GENOMIC DNA]</scope>
</reference>
<keyword evidence="2" id="KW-1133">Transmembrane helix</keyword>
<dbReference type="Proteomes" id="UP000762676">
    <property type="component" value="Unassembled WGS sequence"/>
</dbReference>
<organism evidence="3 4">
    <name type="scientific">Elysia marginata</name>
    <dbReference type="NCBI Taxonomy" id="1093978"/>
    <lineage>
        <taxon>Eukaryota</taxon>
        <taxon>Metazoa</taxon>
        <taxon>Spiralia</taxon>
        <taxon>Lophotrochozoa</taxon>
        <taxon>Mollusca</taxon>
        <taxon>Gastropoda</taxon>
        <taxon>Heterobranchia</taxon>
        <taxon>Euthyneura</taxon>
        <taxon>Panpulmonata</taxon>
        <taxon>Sacoglossa</taxon>
        <taxon>Placobranchoidea</taxon>
        <taxon>Plakobranchidae</taxon>
        <taxon>Elysia</taxon>
    </lineage>
</organism>
<dbReference type="EMBL" id="BMAT01013362">
    <property type="protein sequence ID" value="GFS11179.1"/>
    <property type="molecule type" value="Genomic_DNA"/>
</dbReference>
<protein>
    <submittedName>
        <fullName evidence="3">Uncharacterized protein</fullName>
    </submittedName>
</protein>
<comment type="caution">
    <text evidence="3">The sequence shown here is derived from an EMBL/GenBank/DDBJ whole genome shotgun (WGS) entry which is preliminary data.</text>
</comment>
<evidence type="ECO:0000256" key="1">
    <source>
        <dbReference type="SAM" id="MobiDB-lite"/>
    </source>
</evidence>
<keyword evidence="2" id="KW-0472">Membrane</keyword>
<feature type="region of interest" description="Disordered" evidence="1">
    <location>
        <begin position="85"/>
        <end position="113"/>
    </location>
</feature>